<dbReference type="Proteomes" id="UP000790709">
    <property type="component" value="Unassembled WGS sequence"/>
</dbReference>
<evidence type="ECO:0000313" key="2">
    <source>
        <dbReference type="Proteomes" id="UP000790709"/>
    </source>
</evidence>
<dbReference type="EMBL" id="MU266570">
    <property type="protein sequence ID" value="KAH7920591.1"/>
    <property type="molecule type" value="Genomic_DNA"/>
</dbReference>
<evidence type="ECO:0000313" key="1">
    <source>
        <dbReference type="EMBL" id="KAH7920591.1"/>
    </source>
</evidence>
<name>A0ACB8B4E8_9AGAM</name>
<sequence length="263" mass="27576">MIPATPKRSTNYGYYDPTDGGGAMLTAVQDTYPAGLGEPINVIISAYSDAAVLQSTADNGGLINYYQSMGFSTECLGQHSGDNQGANLGDGNGYLNQTAVIRWDYGDATLGTCQETIEGGDHIRYWIQNGKDANSGAVFMAVSYEMPIADQHNIVVNGYNLGRDWLVGNATAQSSLIPTSLLASPPYTASPYTGPYAGLTYSGRTAFGGYTYETTAQYVSGLLSNTSVGINHYQSVAVDGANAIDGLVVVLTAKIVGKPESSG</sequence>
<proteinExistence type="predicted"/>
<accession>A0ACB8B4E8</accession>
<comment type="caution">
    <text evidence="1">The sequence shown here is derived from an EMBL/GenBank/DDBJ whole genome shotgun (WGS) entry which is preliminary data.</text>
</comment>
<protein>
    <submittedName>
        <fullName evidence="1">Uncharacterized protein</fullName>
    </submittedName>
</protein>
<reference evidence="1" key="1">
    <citation type="journal article" date="2021" name="New Phytol.">
        <title>Evolutionary innovations through gain and loss of genes in the ectomycorrhizal Boletales.</title>
        <authorList>
            <person name="Wu G."/>
            <person name="Miyauchi S."/>
            <person name="Morin E."/>
            <person name="Kuo A."/>
            <person name="Drula E."/>
            <person name="Varga T."/>
            <person name="Kohler A."/>
            <person name="Feng B."/>
            <person name="Cao Y."/>
            <person name="Lipzen A."/>
            <person name="Daum C."/>
            <person name="Hundley H."/>
            <person name="Pangilinan J."/>
            <person name="Johnson J."/>
            <person name="Barry K."/>
            <person name="LaButti K."/>
            <person name="Ng V."/>
            <person name="Ahrendt S."/>
            <person name="Min B."/>
            <person name="Choi I.G."/>
            <person name="Park H."/>
            <person name="Plett J.M."/>
            <person name="Magnuson J."/>
            <person name="Spatafora J.W."/>
            <person name="Nagy L.G."/>
            <person name="Henrissat B."/>
            <person name="Grigoriev I.V."/>
            <person name="Yang Z.L."/>
            <person name="Xu J."/>
            <person name="Martin F.M."/>
        </authorList>
    </citation>
    <scope>NUCLEOTIDE SEQUENCE</scope>
    <source>
        <strain evidence="1">KUC20120723A-06</strain>
    </source>
</reference>
<gene>
    <name evidence="1" type="ORF">BV22DRAFT_1020919</name>
</gene>
<organism evidence="1 2">
    <name type="scientific">Leucogyrophana mollusca</name>
    <dbReference type="NCBI Taxonomy" id="85980"/>
    <lineage>
        <taxon>Eukaryota</taxon>
        <taxon>Fungi</taxon>
        <taxon>Dikarya</taxon>
        <taxon>Basidiomycota</taxon>
        <taxon>Agaricomycotina</taxon>
        <taxon>Agaricomycetes</taxon>
        <taxon>Agaricomycetidae</taxon>
        <taxon>Boletales</taxon>
        <taxon>Boletales incertae sedis</taxon>
        <taxon>Leucogyrophana</taxon>
    </lineage>
</organism>
<keyword evidence="2" id="KW-1185">Reference proteome</keyword>